<name>X1MRJ0_9ZZZZ</name>
<proteinExistence type="predicted"/>
<dbReference type="EMBL" id="BARV01031081">
    <property type="protein sequence ID" value="GAI33933.1"/>
    <property type="molecule type" value="Genomic_DNA"/>
</dbReference>
<organism evidence="1">
    <name type="scientific">marine sediment metagenome</name>
    <dbReference type="NCBI Taxonomy" id="412755"/>
    <lineage>
        <taxon>unclassified sequences</taxon>
        <taxon>metagenomes</taxon>
        <taxon>ecological metagenomes</taxon>
    </lineage>
</organism>
<comment type="caution">
    <text evidence="1">The sequence shown here is derived from an EMBL/GenBank/DDBJ whole genome shotgun (WGS) entry which is preliminary data.</text>
</comment>
<protein>
    <submittedName>
        <fullName evidence="1">Uncharacterized protein</fullName>
    </submittedName>
</protein>
<feature type="non-terminal residue" evidence="1">
    <location>
        <position position="1"/>
    </location>
</feature>
<sequence length="34" mass="3944">FLNYRDSVLSMDKAEVIEVKDISEIVAEAMGWRQ</sequence>
<reference evidence="1" key="1">
    <citation type="journal article" date="2014" name="Front. Microbiol.">
        <title>High frequency of phylogenetically diverse reductive dehalogenase-homologous genes in deep subseafloor sedimentary metagenomes.</title>
        <authorList>
            <person name="Kawai M."/>
            <person name="Futagami T."/>
            <person name="Toyoda A."/>
            <person name="Takaki Y."/>
            <person name="Nishi S."/>
            <person name="Hori S."/>
            <person name="Arai W."/>
            <person name="Tsubouchi T."/>
            <person name="Morono Y."/>
            <person name="Uchiyama I."/>
            <person name="Ito T."/>
            <person name="Fujiyama A."/>
            <person name="Inagaki F."/>
            <person name="Takami H."/>
        </authorList>
    </citation>
    <scope>NUCLEOTIDE SEQUENCE</scope>
    <source>
        <strain evidence="1">Expedition CK06-06</strain>
    </source>
</reference>
<gene>
    <name evidence="1" type="ORF">S06H3_49245</name>
</gene>
<accession>X1MRJ0</accession>
<evidence type="ECO:0000313" key="1">
    <source>
        <dbReference type="EMBL" id="GAI33933.1"/>
    </source>
</evidence>
<dbReference type="AlphaFoldDB" id="X1MRJ0"/>